<feature type="transmembrane region" description="Helical" evidence="1">
    <location>
        <begin position="303"/>
        <end position="326"/>
    </location>
</feature>
<evidence type="ECO:0000313" key="2">
    <source>
        <dbReference type="EMBL" id="TDT37725.1"/>
    </source>
</evidence>
<dbReference type="EMBL" id="SOAX01000007">
    <property type="protein sequence ID" value="TDT37725.1"/>
    <property type="molecule type" value="Genomic_DNA"/>
</dbReference>
<accession>A0A4R7JJ37</accession>
<proteinExistence type="predicted"/>
<dbReference type="RefSeq" id="WP_133736923.1">
    <property type="nucleotide sequence ID" value="NZ_SOAX01000007.1"/>
</dbReference>
<protein>
    <submittedName>
        <fullName evidence="2">Uncharacterized protein</fullName>
    </submittedName>
</protein>
<dbReference type="AlphaFoldDB" id="A0A4R7JJ37"/>
<sequence>MPEVRFARSTRRPSDIVGDDPETLKQFCSVNGLGEHALLAEGRAYSLDTGRSGTKHVVRRLNNLSLPERRNAANAAASMGDDVHALAAFMEENLSGYDLERINSAVNASSGAAHARLNGFQQAVADYQKQLIDLQESYRRHPGPGRGAYLEKLRRQSRQAYQKLEARYSAELKRFAPETMRAKNKGNALSNAERGILLAERSASPAKADPRLNVADTVQADRMGVLSRGFNYLGKIATVADGAFRVGKVKATYDEGGNWLKESSRQMTGFGFGGVAGIYAGKAAIAGGAAFATSVGLMAAGPVGWVALGVILVAGTLVGLGVGYYADQFGKYIAELIWEFG</sequence>
<reference evidence="2 3" key="1">
    <citation type="submission" date="2019-03" db="EMBL/GenBank/DDBJ databases">
        <title>Genomic Encyclopedia of Type Strains, Phase IV (KMG-IV): sequencing the most valuable type-strain genomes for metagenomic binning, comparative biology and taxonomic classification.</title>
        <authorList>
            <person name="Goeker M."/>
        </authorList>
    </citation>
    <scope>NUCLEOTIDE SEQUENCE [LARGE SCALE GENOMIC DNA]</scope>
    <source>
        <strain evidence="2 3">DSM 15505</strain>
    </source>
</reference>
<evidence type="ECO:0000256" key="1">
    <source>
        <dbReference type="SAM" id="Phobius"/>
    </source>
</evidence>
<organism evidence="2 3">
    <name type="scientific">Halospina denitrificans</name>
    <dbReference type="NCBI Taxonomy" id="332522"/>
    <lineage>
        <taxon>Bacteria</taxon>
        <taxon>Pseudomonadati</taxon>
        <taxon>Pseudomonadota</taxon>
        <taxon>Gammaproteobacteria</taxon>
        <taxon>Halospina</taxon>
    </lineage>
</organism>
<dbReference type="OrthoDB" id="5703212at2"/>
<keyword evidence="1" id="KW-1133">Transmembrane helix</keyword>
<name>A0A4R7JJ37_9GAMM</name>
<keyword evidence="3" id="KW-1185">Reference proteome</keyword>
<evidence type="ECO:0000313" key="3">
    <source>
        <dbReference type="Proteomes" id="UP000295830"/>
    </source>
</evidence>
<gene>
    <name evidence="2" type="ORF">DES49_2684</name>
</gene>
<dbReference type="Proteomes" id="UP000295830">
    <property type="component" value="Unassembled WGS sequence"/>
</dbReference>
<comment type="caution">
    <text evidence="2">The sequence shown here is derived from an EMBL/GenBank/DDBJ whole genome shotgun (WGS) entry which is preliminary data.</text>
</comment>
<feature type="transmembrane region" description="Helical" evidence="1">
    <location>
        <begin position="270"/>
        <end position="291"/>
    </location>
</feature>
<keyword evidence="1" id="KW-0812">Transmembrane</keyword>
<keyword evidence="1" id="KW-0472">Membrane</keyword>